<protein>
    <recommendedName>
        <fullName evidence="4">Mobilization protein</fullName>
    </recommendedName>
</protein>
<dbReference type="Proteomes" id="UP000375525">
    <property type="component" value="Unassembled WGS sequence"/>
</dbReference>
<dbReference type="RefSeq" id="WP_150782823.1">
    <property type="nucleotide sequence ID" value="NZ_CABVIH010000065.1"/>
</dbReference>
<accession>A0A5E7QH45</accession>
<evidence type="ECO:0000256" key="1">
    <source>
        <dbReference type="SAM" id="Coils"/>
    </source>
</evidence>
<evidence type="ECO:0000313" key="3">
    <source>
        <dbReference type="Proteomes" id="UP000375525"/>
    </source>
</evidence>
<evidence type="ECO:0008006" key="4">
    <source>
        <dbReference type="Google" id="ProtNLM"/>
    </source>
</evidence>
<name>A0A5E7QH45_PSEFL</name>
<dbReference type="EMBL" id="CABVIH010000065">
    <property type="protein sequence ID" value="VVP61089.1"/>
    <property type="molecule type" value="Genomic_DNA"/>
</dbReference>
<sequence>MTLLKTRIEATNSKLAEMKAARKIADKERRQNYKQSKADRARMVVLVGEAVLRRLERGDWDEADFKQMMDESVARPLDRELFDLE</sequence>
<feature type="coiled-coil region" evidence="1">
    <location>
        <begin position="1"/>
        <end position="28"/>
    </location>
</feature>
<reference evidence="2 3" key="1">
    <citation type="submission" date="2019-09" db="EMBL/GenBank/DDBJ databases">
        <authorList>
            <person name="Chandra G."/>
            <person name="Truman W A."/>
        </authorList>
    </citation>
    <scope>NUCLEOTIDE SEQUENCE [LARGE SCALE GENOMIC DNA]</scope>
    <source>
        <strain evidence="2">PS880</strain>
    </source>
</reference>
<gene>
    <name evidence="2" type="ORF">PS880_06251</name>
</gene>
<proteinExistence type="predicted"/>
<evidence type="ECO:0000313" key="2">
    <source>
        <dbReference type="EMBL" id="VVP61089.1"/>
    </source>
</evidence>
<dbReference type="AlphaFoldDB" id="A0A5E7QH45"/>
<organism evidence="2 3">
    <name type="scientific">Pseudomonas fluorescens</name>
    <dbReference type="NCBI Taxonomy" id="294"/>
    <lineage>
        <taxon>Bacteria</taxon>
        <taxon>Pseudomonadati</taxon>
        <taxon>Pseudomonadota</taxon>
        <taxon>Gammaproteobacteria</taxon>
        <taxon>Pseudomonadales</taxon>
        <taxon>Pseudomonadaceae</taxon>
        <taxon>Pseudomonas</taxon>
    </lineage>
</organism>
<keyword evidence="1" id="KW-0175">Coiled coil</keyword>